<feature type="domain" description="HTH cro/C1-type" evidence="1">
    <location>
        <begin position="21"/>
        <end position="71"/>
    </location>
</feature>
<evidence type="ECO:0000259" key="1">
    <source>
        <dbReference type="PROSITE" id="PS50943"/>
    </source>
</evidence>
<accession>A0A2R4MBY3</accession>
<dbReference type="SMART" id="SM00530">
    <property type="entry name" value="HTH_XRE"/>
    <property type="match status" value="1"/>
</dbReference>
<name>A0A2R4MBY3_9HYPH</name>
<evidence type="ECO:0000313" key="3">
    <source>
        <dbReference type="Proteomes" id="UP000258927"/>
    </source>
</evidence>
<dbReference type="SUPFAM" id="SSF47413">
    <property type="entry name" value="lambda repressor-like DNA-binding domains"/>
    <property type="match status" value="1"/>
</dbReference>
<protein>
    <recommendedName>
        <fullName evidence="1">HTH cro/C1-type domain-containing protein</fullName>
    </recommendedName>
</protein>
<reference evidence="2 3" key="1">
    <citation type="submission" date="2017-05" db="EMBL/GenBank/DDBJ databases">
        <title>Genome Analysis of Maritalea myrionectae HL2708#5.</title>
        <authorList>
            <consortium name="Cotde Inc.-PKNU"/>
            <person name="Jang D."/>
            <person name="Oh H.-M."/>
        </authorList>
    </citation>
    <scope>NUCLEOTIDE SEQUENCE [LARGE SCALE GENOMIC DNA]</scope>
    <source>
        <strain evidence="2 3">HL2708#5</strain>
    </source>
</reference>
<dbReference type="Pfam" id="PF01381">
    <property type="entry name" value="HTH_3"/>
    <property type="match status" value="1"/>
</dbReference>
<dbReference type="Proteomes" id="UP000258927">
    <property type="component" value="Chromosome"/>
</dbReference>
<gene>
    <name evidence="2" type="ORF">MXMO3_00914</name>
</gene>
<dbReference type="GO" id="GO:0003677">
    <property type="term" value="F:DNA binding"/>
    <property type="evidence" value="ECO:0007669"/>
    <property type="project" value="InterPro"/>
</dbReference>
<dbReference type="CDD" id="cd00093">
    <property type="entry name" value="HTH_XRE"/>
    <property type="match status" value="1"/>
</dbReference>
<evidence type="ECO:0000313" key="2">
    <source>
        <dbReference type="EMBL" id="AVX03445.1"/>
    </source>
</evidence>
<dbReference type="RefSeq" id="WP_117395085.1">
    <property type="nucleotide sequence ID" value="NZ_CP021330.1"/>
</dbReference>
<dbReference type="InterPro" id="IPR010982">
    <property type="entry name" value="Lambda_DNA-bd_dom_sf"/>
</dbReference>
<proteinExistence type="predicted"/>
<dbReference type="KEGG" id="mmyr:MXMO3_00914"/>
<keyword evidence="3" id="KW-1185">Reference proteome</keyword>
<dbReference type="Gene3D" id="1.10.260.40">
    <property type="entry name" value="lambda repressor-like DNA-binding domains"/>
    <property type="match status" value="1"/>
</dbReference>
<organism evidence="2 3">
    <name type="scientific">Maritalea myrionectae</name>
    <dbReference type="NCBI Taxonomy" id="454601"/>
    <lineage>
        <taxon>Bacteria</taxon>
        <taxon>Pseudomonadati</taxon>
        <taxon>Pseudomonadota</taxon>
        <taxon>Alphaproteobacteria</taxon>
        <taxon>Hyphomicrobiales</taxon>
        <taxon>Devosiaceae</taxon>
        <taxon>Maritalea</taxon>
    </lineage>
</organism>
<dbReference type="PROSITE" id="PS50943">
    <property type="entry name" value="HTH_CROC1"/>
    <property type="match status" value="1"/>
</dbReference>
<dbReference type="EMBL" id="CP021330">
    <property type="protein sequence ID" value="AVX03445.1"/>
    <property type="molecule type" value="Genomic_DNA"/>
</dbReference>
<dbReference type="InterPro" id="IPR001387">
    <property type="entry name" value="Cro/C1-type_HTH"/>
</dbReference>
<dbReference type="AlphaFoldDB" id="A0A2R4MBY3"/>
<sequence length="83" mass="9315">MPRSIHSDQYKQLTELLCKTRKQAGLTQQEVADKLNKPQSYVAKIEGNERRIDLVEFAALAHALGVDPKALFADVFSEISKSK</sequence>